<dbReference type="InterPro" id="IPR011055">
    <property type="entry name" value="Dup_hybrid_motif"/>
</dbReference>
<accession>A0A2V3VA77</accession>
<dbReference type="CDD" id="cd12797">
    <property type="entry name" value="M23_peptidase"/>
    <property type="match status" value="1"/>
</dbReference>
<name>A0A2V3VA77_9SPHN</name>
<sequence>MTAVAQRPILLALAACAATLAALPGSAAAPPRPVNILEQERTALARALADAKAAARRSATLEQQADTAVAAADKARADARLVASKVQQAEAEIAAAEARVTIIATLQRAQRARLTARQQPLARLTAALQSMARRPTVLALVQPGSVDDLVRVRAVLATTLPRVEAETAALRRDIARSRDLARQATRAAALQKVSRRQLAYRRAELARLEARSRARSRALASTSRLEEERALGLSERARDLDSLVGNLEQSATLRQRLAALEGPMLRPPRPQASQVVENAPPPTIGARPAYRLPTPGAIVTGFGELSATGVRSRGLTLATRPAAQLIAPADGRIAFSGPYRGFGQIIIIEHVGGWTSLITGLARANVKVGERVAQGDPIGRAAENRPRITVELRRNGRPIDVAALIS</sequence>
<proteinExistence type="predicted"/>
<evidence type="ECO:0000256" key="4">
    <source>
        <dbReference type="ARBA" id="ARBA00022801"/>
    </source>
</evidence>
<dbReference type="AlphaFoldDB" id="A0A2V3VA77"/>
<evidence type="ECO:0000259" key="10">
    <source>
        <dbReference type="Pfam" id="PF01551"/>
    </source>
</evidence>
<keyword evidence="6" id="KW-0482">Metalloprotease</keyword>
<evidence type="ECO:0000256" key="1">
    <source>
        <dbReference type="ARBA" id="ARBA00001947"/>
    </source>
</evidence>
<dbReference type="GO" id="GO:0046872">
    <property type="term" value="F:metal ion binding"/>
    <property type="evidence" value="ECO:0007669"/>
    <property type="project" value="UniProtKB-KW"/>
</dbReference>
<reference evidence="11 12" key="1">
    <citation type="submission" date="2018-05" db="EMBL/GenBank/DDBJ databases">
        <title>Genomic Encyclopedia of Type Strains, Phase IV (KMG-IV): sequencing the most valuable type-strain genomes for metagenomic binning, comparative biology and taxonomic classification.</title>
        <authorList>
            <person name="Goeker M."/>
        </authorList>
    </citation>
    <scope>NUCLEOTIDE SEQUENCE [LARGE SCALE GENOMIC DNA]</scope>
    <source>
        <strain evidence="11 12">DSM 3183</strain>
    </source>
</reference>
<gene>
    <name evidence="11" type="ORF">C7451_104143</name>
</gene>
<dbReference type="PANTHER" id="PTHR21666">
    <property type="entry name" value="PEPTIDASE-RELATED"/>
    <property type="match status" value="1"/>
</dbReference>
<dbReference type="SUPFAM" id="SSF51261">
    <property type="entry name" value="Duplicated hybrid motif"/>
    <property type="match status" value="1"/>
</dbReference>
<evidence type="ECO:0000256" key="8">
    <source>
        <dbReference type="SAM" id="MobiDB-lite"/>
    </source>
</evidence>
<evidence type="ECO:0000256" key="2">
    <source>
        <dbReference type="ARBA" id="ARBA00022670"/>
    </source>
</evidence>
<dbReference type="Proteomes" id="UP000248014">
    <property type="component" value="Unassembled WGS sequence"/>
</dbReference>
<dbReference type="EMBL" id="QJJM01000004">
    <property type="protein sequence ID" value="PXW77648.1"/>
    <property type="molecule type" value="Genomic_DNA"/>
</dbReference>
<keyword evidence="2" id="KW-0645">Protease</keyword>
<evidence type="ECO:0000313" key="11">
    <source>
        <dbReference type="EMBL" id="PXW77648.1"/>
    </source>
</evidence>
<organism evidence="11 12">
    <name type="scientific">Blastomonas natatoria</name>
    <dbReference type="NCBI Taxonomy" id="34015"/>
    <lineage>
        <taxon>Bacteria</taxon>
        <taxon>Pseudomonadati</taxon>
        <taxon>Pseudomonadota</taxon>
        <taxon>Alphaproteobacteria</taxon>
        <taxon>Sphingomonadales</taxon>
        <taxon>Sphingomonadaceae</taxon>
        <taxon>Blastomonas</taxon>
    </lineage>
</organism>
<comment type="caution">
    <text evidence="11">The sequence shown here is derived from an EMBL/GenBank/DDBJ whole genome shotgun (WGS) entry which is preliminary data.</text>
</comment>
<keyword evidence="12" id="KW-1185">Reference proteome</keyword>
<dbReference type="Gene3D" id="2.70.70.10">
    <property type="entry name" value="Glucose Permease (Domain IIA)"/>
    <property type="match status" value="1"/>
</dbReference>
<dbReference type="OrthoDB" id="9809144at2"/>
<evidence type="ECO:0000313" key="12">
    <source>
        <dbReference type="Proteomes" id="UP000248014"/>
    </source>
</evidence>
<dbReference type="RefSeq" id="WP_110298136.1">
    <property type="nucleotide sequence ID" value="NZ_QJJM01000004.1"/>
</dbReference>
<dbReference type="GO" id="GO:0004222">
    <property type="term" value="F:metalloendopeptidase activity"/>
    <property type="evidence" value="ECO:0007669"/>
    <property type="project" value="TreeGrafter"/>
</dbReference>
<dbReference type="PANTHER" id="PTHR21666:SF288">
    <property type="entry name" value="CELL DIVISION PROTEIN YTFB"/>
    <property type="match status" value="1"/>
</dbReference>
<evidence type="ECO:0000256" key="7">
    <source>
        <dbReference type="SAM" id="Coils"/>
    </source>
</evidence>
<protein>
    <submittedName>
        <fullName evidence="11">Septal ring factor EnvC (AmiA/AmiB activator)</fullName>
    </submittedName>
</protein>
<feature type="chain" id="PRO_5016021854" evidence="9">
    <location>
        <begin position="28"/>
        <end position="406"/>
    </location>
</feature>
<evidence type="ECO:0000256" key="3">
    <source>
        <dbReference type="ARBA" id="ARBA00022723"/>
    </source>
</evidence>
<dbReference type="GO" id="GO:0006508">
    <property type="term" value="P:proteolysis"/>
    <property type="evidence" value="ECO:0007669"/>
    <property type="project" value="UniProtKB-KW"/>
</dbReference>
<dbReference type="Pfam" id="PF01551">
    <property type="entry name" value="Peptidase_M23"/>
    <property type="match status" value="1"/>
</dbReference>
<keyword evidence="5" id="KW-0862">Zinc</keyword>
<keyword evidence="3" id="KW-0479">Metal-binding</keyword>
<keyword evidence="7" id="KW-0175">Coiled coil</keyword>
<feature type="region of interest" description="Disordered" evidence="8">
    <location>
        <begin position="266"/>
        <end position="290"/>
    </location>
</feature>
<evidence type="ECO:0000256" key="5">
    <source>
        <dbReference type="ARBA" id="ARBA00022833"/>
    </source>
</evidence>
<feature type="signal peptide" evidence="9">
    <location>
        <begin position="1"/>
        <end position="27"/>
    </location>
</feature>
<dbReference type="InterPro" id="IPR016047">
    <property type="entry name" value="M23ase_b-sheet_dom"/>
</dbReference>
<dbReference type="InterPro" id="IPR050570">
    <property type="entry name" value="Cell_wall_metabolism_enzyme"/>
</dbReference>
<feature type="domain" description="M23ase beta-sheet core" evidence="10">
    <location>
        <begin position="312"/>
        <end position="400"/>
    </location>
</feature>
<evidence type="ECO:0000256" key="9">
    <source>
        <dbReference type="SAM" id="SignalP"/>
    </source>
</evidence>
<comment type="cofactor">
    <cofactor evidence="1">
        <name>Zn(2+)</name>
        <dbReference type="ChEBI" id="CHEBI:29105"/>
    </cofactor>
</comment>
<evidence type="ECO:0000256" key="6">
    <source>
        <dbReference type="ARBA" id="ARBA00023049"/>
    </source>
</evidence>
<keyword evidence="4" id="KW-0378">Hydrolase</keyword>
<feature type="coiled-coil region" evidence="7">
    <location>
        <begin position="34"/>
        <end position="99"/>
    </location>
</feature>
<keyword evidence="9" id="KW-0732">Signal</keyword>